<sequence length="380" mass="43244">MASTSAAALLRTSTNSSYSIERINIPCKFYPSCRFGNNCKFLHDVNSVATVSTNWNNNNNTVITTATTDVTQAKILSLNATTAASSNKLNPQAEVFVPTIYKKDFNPNFPPKSYADALNANREQHNSNTELIQSNEDDSTTVICPFLIKSGFCRYETCSYVHGELCEMCGRFCLDPLDNEQRKKHERECIATHEKEMEIAFSIQRSKDKTCGICFDIVWDKVGKEQRFGILPNCNHCFCLECIRTWRQAKQFDNKIIRACPECRVCSDFVCPSSFWIDNKDEKEKLISKYKNALSEKDCKYFKRGSGTCPFGNKCFYRHCLADGKKVDVGEPQRPRALNSLGNLENLPSILFWNFLEERMLSDDFATSDSESNFSDYLGF</sequence>
<evidence type="ECO:0000256" key="9">
    <source>
        <dbReference type="PROSITE-ProRule" id="PRU00723"/>
    </source>
</evidence>
<name>A0A9J6CLL0_POLVA</name>
<dbReference type="AlphaFoldDB" id="A0A9J6CLL0"/>
<keyword evidence="7" id="KW-0833">Ubl conjugation pathway</keyword>
<reference evidence="12" key="1">
    <citation type="submission" date="2021-03" db="EMBL/GenBank/DDBJ databases">
        <title>Chromosome level genome of the anhydrobiotic midge Polypedilum vanderplanki.</title>
        <authorList>
            <person name="Yoshida Y."/>
            <person name="Kikawada T."/>
            <person name="Gusev O."/>
        </authorList>
    </citation>
    <scope>NUCLEOTIDE SEQUENCE</scope>
    <source>
        <strain evidence="12">NIAS01</strain>
        <tissue evidence="12">Whole body or cell culture</tissue>
    </source>
</reference>
<dbReference type="Pfam" id="PF14608">
    <property type="entry name" value="zf-CCCH_2"/>
    <property type="match status" value="2"/>
</dbReference>
<comment type="caution">
    <text evidence="12">The sequence shown here is derived from an EMBL/GenBank/DDBJ whole genome shotgun (WGS) entry which is preliminary data.</text>
</comment>
<feature type="zinc finger region" description="C3H1-type" evidence="9">
    <location>
        <begin position="138"/>
        <end position="165"/>
    </location>
</feature>
<evidence type="ECO:0000256" key="7">
    <source>
        <dbReference type="ARBA" id="ARBA00022786"/>
    </source>
</evidence>
<dbReference type="FunFam" id="3.30.40.10:FF:000117">
    <property type="entry name" value="Probable E3 ubiquitin-protein ligase makorin-1"/>
    <property type="match status" value="1"/>
</dbReference>
<dbReference type="InterPro" id="IPR017907">
    <property type="entry name" value="Znf_RING_CS"/>
</dbReference>
<dbReference type="EMBL" id="JADBJN010000001">
    <property type="protein sequence ID" value="KAG5682837.1"/>
    <property type="molecule type" value="Genomic_DNA"/>
</dbReference>
<evidence type="ECO:0000313" key="12">
    <source>
        <dbReference type="EMBL" id="KAG5682837.1"/>
    </source>
</evidence>
<evidence type="ECO:0000259" key="10">
    <source>
        <dbReference type="PROSITE" id="PS50089"/>
    </source>
</evidence>
<feature type="domain" description="RING-type" evidence="10">
    <location>
        <begin position="211"/>
        <end position="264"/>
    </location>
</feature>
<evidence type="ECO:0000256" key="3">
    <source>
        <dbReference type="ARBA" id="ARBA00022679"/>
    </source>
</evidence>
<keyword evidence="13" id="KW-1185">Reference proteome</keyword>
<dbReference type="InterPro" id="IPR001841">
    <property type="entry name" value="Znf_RING"/>
</dbReference>
<feature type="zinc finger region" description="C3H1-type" evidence="9">
    <location>
        <begin position="293"/>
        <end position="322"/>
    </location>
</feature>
<comment type="catalytic activity">
    <reaction evidence="1">
        <text>S-ubiquitinyl-[E2 ubiquitin-conjugating enzyme]-L-cysteine + [acceptor protein]-L-lysine = [E2 ubiquitin-conjugating enzyme]-L-cysteine + N(6)-ubiquitinyl-[acceptor protein]-L-lysine.</text>
        <dbReference type="EC" id="2.3.2.27"/>
    </reaction>
</comment>
<dbReference type="InterPro" id="IPR000571">
    <property type="entry name" value="Znf_CCCH"/>
</dbReference>
<evidence type="ECO:0000256" key="2">
    <source>
        <dbReference type="ARBA" id="ARBA00012483"/>
    </source>
</evidence>
<dbReference type="PROSITE" id="PS00518">
    <property type="entry name" value="ZF_RING_1"/>
    <property type="match status" value="1"/>
</dbReference>
<dbReference type="InterPro" id="IPR013083">
    <property type="entry name" value="Znf_RING/FYVE/PHD"/>
</dbReference>
<dbReference type="GO" id="GO:0061630">
    <property type="term" value="F:ubiquitin protein ligase activity"/>
    <property type="evidence" value="ECO:0007669"/>
    <property type="project" value="UniProtKB-EC"/>
</dbReference>
<proteinExistence type="predicted"/>
<evidence type="ECO:0000259" key="11">
    <source>
        <dbReference type="PROSITE" id="PS50103"/>
    </source>
</evidence>
<evidence type="ECO:0000256" key="4">
    <source>
        <dbReference type="ARBA" id="ARBA00022723"/>
    </source>
</evidence>
<organism evidence="12 13">
    <name type="scientific">Polypedilum vanderplanki</name>
    <name type="common">Sleeping chironomid midge</name>
    <dbReference type="NCBI Taxonomy" id="319348"/>
    <lineage>
        <taxon>Eukaryota</taxon>
        <taxon>Metazoa</taxon>
        <taxon>Ecdysozoa</taxon>
        <taxon>Arthropoda</taxon>
        <taxon>Hexapoda</taxon>
        <taxon>Insecta</taxon>
        <taxon>Pterygota</taxon>
        <taxon>Neoptera</taxon>
        <taxon>Endopterygota</taxon>
        <taxon>Diptera</taxon>
        <taxon>Nematocera</taxon>
        <taxon>Chironomoidea</taxon>
        <taxon>Chironomidae</taxon>
        <taxon>Chironominae</taxon>
        <taxon>Polypedilum</taxon>
        <taxon>Polypedilum</taxon>
    </lineage>
</organism>
<dbReference type="OrthoDB" id="411372at2759"/>
<gene>
    <name evidence="12" type="ORF">PVAND_012159</name>
</gene>
<dbReference type="Gene3D" id="3.30.40.10">
    <property type="entry name" value="Zinc/RING finger domain, C3HC4 (zinc finger)"/>
    <property type="match status" value="1"/>
</dbReference>
<protein>
    <recommendedName>
        <fullName evidence="2">RING-type E3 ubiquitin transferase</fullName>
        <ecNumber evidence="2">2.3.2.27</ecNumber>
    </recommendedName>
</protein>
<dbReference type="InterPro" id="IPR018957">
    <property type="entry name" value="Znf_C3HC4_RING-type"/>
</dbReference>
<evidence type="ECO:0000313" key="13">
    <source>
        <dbReference type="Proteomes" id="UP001107558"/>
    </source>
</evidence>
<evidence type="ECO:0000256" key="1">
    <source>
        <dbReference type="ARBA" id="ARBA00000900"/>
    </source>
</evidence>
<dbReference type="GO" id="GO:0005634">
    <property type="term" value="C:nucleus"/>
    <property type="evidence" value="ECO:0007669"/>
    <property type="project" value="UniProtKB-ARBA"/>
</dbReference>
<feature type="domain" description="C3H1-type" evidence="11">
    <location>
        <begin position="293"/>
        <end position="322"/>
    </location>
</feature>
<evidence type="ECO:0000256" key="5">
    <source>
        <dbReference type="ARBA" id="ARBA00022737"/>
    </source>
</evidence>
<keyword evidence="3" id="KW-0808">Transferase</keyword>
<dbReference type="InterPro" id="IPR045072">
    <property type="entry name" value="MKRN-like"/>
</dbReference>
<dbReference type="GO" id="GO:0008270">
    <property type="term" value="F:zinc ion binding"/>
    <property type="evidence" value="ECO:0007669"/>
    <property type="project" value="UniProtKB-KW"/>
</dbReference>
<dbReference type="GO" id="GO:0000209">
    <property type="term" value="P:protein polyubiquitination"/>
    <property type="evidence" value="ECO:0007669"/>
    <property type="project" value="InterPro"/>
</dbReference>
<keyword evidence="4 9" id="KW-0479">Metal-binding</keyword>
<dbReference type="PROSITE" id="PS50089">
    <property type="entry name" value="ZF_RING_2"/>
    <property type="match status" value="1"/>
</dbReference>
<feature type="domain" description="C3H1-type" evidence="11">
    <location>
        <begin position="138"/>
        <end position="165"/>
    </location>
</feature>
<evidence type="ECO:0000256" key="8">
    <source>
        <dbReference type="ARBA" id="ARBA00022833"/>
    </source>
</evidence>
<evidence type="ECO:0000256" key="6">
    <source>
        <dbReference type="ARBA" id="ARBA00022771"/>
    </source>
</evidence>
<dbReference type="Proteomes" id="UP001107558">
    <property type="component" value="Chromosome 1"/>
</dbReference>
<dbReference type="PANTHER" id="PTHR11224">
    <property type="entry name" value="MAKORIN-RELATED"/>
    <property type="match status" value="1"/>
</dbReference>
<keyword evidence="8 9" id="KW-0862">Zinc</keyword>
<feature type="domain" description="C3H1-type" evidence="11">
    <location>
        <begin position="26"/>
        <end position="46"/>
    </location>
</feature>
<dbReference type="SMART" id="SM00356">
    <property type="entry name" value="ZnF_C3H1"/>
    <property type="match status" value="3"/>
</dbReference>
<accession>A0A9J6CLL0</accession>
<feature type="zinc finger region" description="C3H1-type" evidence="9">
    <location>
        <begin position="26"/>
        <end position="46"/>
    </location>
</feature>
<keyword evidence="6 9" id="KW-0863">Zinc-finger</keyword>
<dbReference type="SUPFAM" id="SSF57850">
    <property type="entry name" value="RING/U-box"/>
    <property type="match status" value="1"/>
</dbReference>
<dbReference type="PROSITE" id="PS50103">
    <property type="entry name" value="ZF_C3H1"/>
    <property type="match status" value="3"/>
</dbReference>
<dbReference type="EC" id="2.3.2.27" evidence="2"/>
<keyword evidence="5" id="KW-0677">Repeat</keyword>
<dbReference type="SMART" id="SM00184">
    <property type="entry name" value="RING"/>
    <property type="match status" value="1"/>
</dbReference>
<dbReference type="PANTHER" id="PTHR11224:SF10">
    <property type="entry name" value="IP09428P-RELATED"/>
    <property type="match status" value="1"/>
</dbReference>
<dbReference type="Pfam" id="PF00097">
    <property type="entry name" value="zf-C3HC4"/>
    <property type="match status" value="1"/>
</dbReference>